<evidence type="ECO:0000259" key="2">
    <source>
        <dbReference type="Pfam" id="PF12680"/>
    </source>
</evidence>
<feature type="transmembrane region" description="Helical" evidence="1">
    <location>
        <begin position="230"/>
        <end position="248"/>
    </location>
</feature>
<organism evidence="3 4">
    <name type="scientific">Saponaria officinalis</name>
    <name type="common">Common soapwort</name>
    <name type="synonym">Lychnis saponaria</name>
    <dbReference type="NCBI Taxonomy" id="3572"/>
    <lineage>
        <taxon>Eukaryota</taxon>
        <taxon>Viridiplantae</taxon>
        <taxon>Streptophyta</taxon>
        <taxon>Embryophyta</taxon>
        <taxon>Tracheophyta</taxon>
        <taxon>Spermatophyta</taxon>
        <taxon>Magnoliopsida</taxon>
        <taxon>eudicotyledons</taxon>
        <taxon>Gunneridae</taxon>
        <taxon>Pentapetalae</taxon>
        <taxon>Caryophyllales</taxon>
        <taxon>Caryophyllaceae</taxon>
        <taxon>Caryophylleae</taxon>
        <taxon>Saponaria</taxon>
    </lineage>
</organism>
<keyword evidence="1" id="KW-0472">Membrane</keyword>
<keyword evidence="1" id="KW-1133">Transmembrane helix</keyword>
<evidence type="ECO:0000313" key="3">
    <source>
        <dbReference type="EMBL" id="KAK9668097.1"/>
    </source>
</evidence>
<name>A0AAW1H012_SAPOF</name>
<gene>
    <name evidence="3" type="ORF">RND81_13G035100</name>
</gene>
<keyword evidence="4" id="KW-1185">Reference proteome</keyword>
<comment type="caution">
    <text evidence="3">The sequence shown here is derived from an EMBL/GenBank/DDBJ whole genome shotgun (WGS) entry which is preliminary data.</text>
</comment>
<feature type="domain" description="SnoaL-like" evidence="2">
    <location>
        <begin position="85"/>
        <end position="186"/>
    </location>
</feature>
<reference evidence="3" key="1">
    <citation type="submission" date="2024-03" db="EMBL/GenBank/DDBJ databases">
        <title>WGS assembly of Saponaria officinalis var. Norfolk2.</title>
        <authorList>
            <person name="Jenkins J."/>
            <person name="Shu S."/>
            <person name="Grimwood J."/>
            <person name="Barry K."/>
            <person name="Goodstein D."/>
            <person name="Schmutz J."/>
            <person name="Leebens-Mack J."/>
            <person name="Osbourn A."/>
        </authorList>
    </citation>
    <scope>NUCLEOTIDE SEQUENCE [LARGE SCALE GENOMIC DNA]</scope>
    <source>
        <strain evidence="3">JIC</strain>
    </source>
</reference>
<evidence type="ECO:0000256" key="1">
    <source>
        <dbReference type="SAM" id="Phobius"/>
    </source>
</evidence>
<dbReference type="PANTHER" id="PTHR33698">
    <property type="entry name" value="NUCLEAR TRANSPORT FACTOR 2 (NTF2)-LIKE PROTEIN"/>
    <property type="match status" value="1"/>
</dbReference>
<dbReference type="AlphaFoldDB" id="A0AAW1H012"/>
<sequence>MAYTAFSVCQNPTRVFYSNHNGGSPTLRWQGLKPRAIQINNSRLFRFDKTKKCILKDRKNVGLIPIFAADSDSSSVVFSVSDVITKFYACINDKNLKEIEEIISIDCFLEDSTFPHSFHGKKEVMGFISQVVESMGENVHFRTGTVCEGGDLIATLHWHLEWNKDELPFSRGCSIFQCSVEDDRLVIRKAQFIVESPFKPGEIGLGLLRILASFFDEFPKAAKWFLKSPHTIFMVVMHIYNLLVAPVMNPMLAFYIILWKLVVRLLGYVISILHFVAKTIIEISSNRDPTS</sequence>
<protein>
    <recommendedName>
        <fullName evidence="2">SnoaL-like domain-containing protein</fullName>
    </recommendedName>
</protein>
<feature type="transmembrane region" description="Helical" evidence="1">
    <location>
        <begin position="254"/>
        <end position="277"/>
    </location>
</feature>
<dbReference type="PANTHER" id="PTHR33698:SF1">
    <property type="entry name" value="NUCLEAR TRANSPORT FACTOR 2 (NTF2) FAMILY PROTEIN"/>
    <property type="match status" value="1"/>
</dbReference>
<evidence type="ECO:0000313" key="4">
    <source>
        <dbReference type="Proteomes" id="UP001443914"/>
    </source>
</evidence>
<keyword evidence="1" id="KW-0812">Transmembrane</keyword>
<dbReference type="EMBL" id="JBDFQZ010000013">
    <property type="protein sequence ID" value="KAK9668097.1"/>
    <property type="molecule type" value="Genomic_DNA"/>
</dbReference>
<dbReference type="Pfam" id="PF12680">
    <property type="entry name" value="SnoaL_2"/>
    <property type="match status" value="1"/>
</dbReference>
<dbReference type="SUPFAM" id="SSF54427">
    <property type="entry name" value="NTF2-like"/>
    <property type="match status" value="1"/>
</dbReference>
<dbReference type="Gene3D" id="3.10.450.50">
    <property type="match status" value="1"/>
</dbReference>
<proteinExistence type="predicted"/>
<accession>A0AAW1H012</accession>
<dbReference type="Proteomes" id="UP001443914">
    <property type="component" value="Unassembled WGS sequence"/>
</dbReference>
<dbReference type="InterPro" id="IPR032710">
    <property type="entry name" value="NTF2-like_dom_sf"/>
</dbReference>
<dbReference type="InterPro" id="IPR037401">
    <property type="entry name" value="SnoaL-like"/>
</dbReference>